<gene>
    <name evidence="1" type="ORF">ACFPZ3_29355</name>
</gene>
<dbReference type="RefSeq" id="WP_379517499.1">
    <property type="nucleotide sequence ID" value="NZ_JBHSPA010000032.1"/>
</dbReference>
<evidence type="ECO:0000313" key="1">
    <source>
        <dbReference type="EMBL" id="MFC5827991.1"/>
    </source>
</evidence>
<reference evidence="2" key="1">
    <citation type="journal article" date="2019" name="Int. J. Syst. Evol. Microbiol.">
        <title>The Global Catalogue of Microorganisms (GCM) 10K type strain sequencing project: providing services to taxonomists for standard genome sequencing and annotation.</title>
        <authorList>
            <consortium name="The Broad Institute Genomics Platform"/>
            <consortium name="The Broad Institute Genome Sequencing Center for Infectious Disease"/>
            <person name="Wu L."/>
            <person name="Ma J."/>
        </authorList>
    </citation>
    <scope>NUCLEOTIDE SEQUENCE [LARGE SCALE GENOMIC DNA]</scope>
    <source>
        <strain evidence="2">CCUG 53903</strain>
    </source>
</reference>
<organism evidence="1 2">
    <name type="scientific">Nonomuraea insulae</name>
    <dbReference type="NCBI Taxonomy" id="1616787"/>
    <lineage>
        <taxon>Bacteria</taxon>
        <taxon>Bacillati</taxon>
        <taxon>Actinomycetota</taxon>
        <taxon>Actinomycetes</taxon>
        <taxon>Streptosporangiales</taxon>
        <taxon>Streptosporangiaceae</taxon>
        <taxon>Nonomuraea</taxon>
    </lineage>
</organism>
<protein>
    <recommendedName>
        <fullName evidence="3">Apea-like HEPN domain-containing protein</fullName>
    </recommendedName>
</protein>
<keyword evidence="2" id="KW-1185">Reference proteome</keyword>
<evidence type="ECO:0008006" key="3">
    <source>
        <dbReference type="Google" id="ProtNLM"/>
    </source>
</evidence>
<sequence length="643" mass="72191">MVILNPPFSVPPTWLDELRMTMSRPAEAWCDPIHTNLIATAKELDAWLRQMPPYKGIQRQGWLCLLKDFEHSATNLGPEVAQELGGDLASAVTTAQSLHALFTLRRYDAAATPFAARRGTDSAIVTQLVQQLEGAAVRRAAWRDLVAVCQDTGSCREIIAWRRDFLWDLFRLTKYDPDRLMRSFLDIIADDEYAVIDAQVWLGERNASAFDAHPSPMAQAGLTESARLALCERLAAAPAVLAHHVVWFAYTHASIHRLDLGPLSFYNSEWVRGNLEHGGPFLHELPKELTHPDSWFQYRDLPKAKDTALVRVDLDKGNFADPVQSAREQAEATITLAGFRQGDVTWHMMQGYLHSVNGHISGIGTFRPPHDLDKLARPAHFDNMSDALKNIGPKLGPHLPLRDAMLAEVIDALRDWQEATRQSPLSAILLNVRIMEFLAARTGHEKWYLYLEEYHALSWVWAHMHRELHNTVHQALYSKVPGISEADEAEVTRLQQAVSKHHGDGYTADLRQALAALPTLTRIFTLREQFGRRLHTLAGRLSSPTAVAIWGDELREQWTRSLERLQRVRNALAHGNPIEPMTAHTIHLYSQRLAATSLSISIDGLLDSSSSLVAEHDKNRDKAAGWFSSVQTAATVEDALFVK</sequence>
<accession>A0ABW1CT33</accession>
<dbReference type="EMBL" id="JBHSPA010000032">
    <property type="protein sequence ID" value="MFC5827991.1"/>
    <property type="molecule type" value="Genomic_DNA"/>
</dbReference>
<comment type="caution">
    <text evidence="1">The sequence shown here is derived from an EMBL/GenBank/DDBJ whole genome shotgun (WGS) entry which is preliminary data.</text>
</comment>
<evidence type="ECO:0000313" key="2">
    <source>
        <dbReference type="Proteomes" id="UP001596058"/>
    </source>
</evidence>
<name>A0ABW1CT33_9ACTN</name>
<proteinExistence type="predicted"/>
<dbReference type="Proteomes" id="UP001596058">
    <property type="component" value="Unassembled WGS sequence"/>
</dbReference>